<evidence type="ECO:0000256" key="5">
    <source>
        <dbReference type="ARBA" id="ARBA00022692"/>
    </source>
</evidence>
<feature type="transmembrane region" description="Helical" evidence="8">
    <location>
        <begin position="212"/>
        <end position="235"/>
    </location>
</feature>
<evidence type="ECO:0000256" key="6">
    <source>
        <dbReference type="ARBA" id="ARBA00022989"/>
    </source>
</evidence>
<comment type="subcellular location">
    <subcellularLocation>
        <location evidence="1">Cell membrane</location>
        <topology evidence="1">Multi-pass membrane protein</topology>
    </subcellularLocation>
</comment>
<accession>A0A538S8Z3</accession>
<evidence type="ECO:0000256" key="2">
    <source>
        <dbReference type="ARBA" id="ARBA00022475"/>
    </source>
</evidence>
<evidence type="ECO:0000256" key="8">
    <source>
        <dbReference type="SAM" id="Phobius"/>
    </source>
</evidence>
<dbReference type="GO" id="GO:0005886">
    <property type="term" value="C:plasma membrane"/>
    <property type="evidence" value="ECO:0007669"/>
    <property type="project" value="UniProtKB-SubCell"/>
</dbReference>
<evidence type="ECO:0000313" key="11">
    <source>
        <dbReference type="Proteomes" id="UP000316292"/>
    </source>
</evidence>
<comment type="caution">
    <text evidence="10">The sequence shown here is derived from an EMBL/GenBank/DDBJ whole genome shotgun (WGS) entry which is preliminary data.</text>
</comment>
<evidence type="ECO:0000256" key="4">
    <source>
        <dbReference type="ARBA" id="ARBA00022679"/>
    </source>
</evidence>
<sequence length="566" mass="61355">MRSRPATEPKRPRGVLIAVSLTAAAALHAVYVVHHRVNTDEPQHLHVGWAWVRGLLPYRDVFDNHSPLFSMLMAPALRAIGERPDIVFLARLLMLPLAALVLGLAWVIARKLFSTQAAFLAVALCALVPDFMLASVEYRTDLLWAVLWMAAMAILLTGPLTRARGFLFGLALGAALGTSMKTSLLIASLGAAGAAALFLLRARGVRLRLSSLGAWGAWTLAGVLLVPALLVAFFASHGALKPMLYGTLSHNLVPKLGLWREGAYRALIPLAALPFLWIVGRRIFERADDPFLGGKRALLFLTAGVYYAALHGIWPLITRQDALPFLPMAAVSVAPFLLDLAGGARTWRPGVPGLVRAASLAPAAALALEIAWTQRVESVWQRNDTEHEVSLLSEVLRLTRPGDMVMDLKGETIFRERPFYFALETITQARIADGLIRDDIPERLIATRTPVAVADTPELPQRGRAFLNANYVPLGALRVLGQTLGPQDGSTAAAFEIGVPQRYAVICERGGATGLLDGTPYHGPRELAQGRHTYLGSRSEGRTMLLWADAVGATHRENRSDSRGPG</sequence>
<dbReference type="InterPro" id="IPR038731">
    <property type="entry name" value="RgtA/B/C-like"/>
</dbReference>
<dbReference type="PANTHER" id="PTHR33908">
    <property type="entry name" value="MANNOSYLTRANSFERASE YKCB-RELATED"/>
    <property type="match status" value="1"/>
</dbReference>
<name>A0A538S8Z3_UNCEI</name>
<keyword evidence="6 8" id="KW-1133">Transmembrane helix</keyword>
<feature type="transmembrane region" description="Helical" evidence="8">
    <location>
        <begin position="115"/>
        <end position="135"/>
    </location>
</feature>
<dbReference type="Proteomes" id="UP000316292">
    <property type="component" value="Unassembled WGS sequence"/>
</dbReference>
<feature type="transmembrane region" description="Helical" evidence="8">
    <location>
        <begin position="180"/>
        <end position="200"/>
    </location>
</feature>
<feature type="transmembrane region" description="Helical" evidence="8">
    <location>
        <begin position="263"/>
        <end position="284"/>
    </location>
</feature>
<dbReference type="PANTHER" id="PTHR33908:SF11">
    <property type="entry name" value="MEMBRANE PROTEIN"/>
    <property type="match status" value="1"/>
</dbReference>
<keyword evidence="2" id="KW-1003">Cell membrane</keyword>
<feature type="transmembrane region" description="Helical" evidence="8">
    <location>
        <begin position="296"/>
        <end position="317"/>
    </location>
</feature>
<keyword evidence="5 8" id="KW-0812">Transmembrane</keyword>
<evidence type="ECO:0000313" key="10">
    <source>
        <dbReference type="EMBL" id="TMQ47845.1"/>
    </source>
</evidence>
<dbReference type="EMBL" id="VBOR01000095">
    <property type="protein sequence ID" value="TMQ47845.1"/>
    <property type="molecule type" value="Genomic_DNA"/>
</dbReference>
<gene>
    <name evidence="10" type="ORF">E6K71_08830</name>
</gene>
<evidence type="ECO:0000256" key="3">
    <source>
        <dbReference type="ARBA" id="ARBA00022676"/>
    </source>
</evidence>
<proteinExistence type="predicted"/>
<dbReference type="GO" id="GO:0016763">
    <property type="term" value="F:pentosyltransferase activity"/>
    <property type="evidence" value="ECO:0007669"/>
    <property type="project" value="TreeGrafter"/>
</dbReference>
<dbReference type="InterPro" id="IPR050297">
    <property type="entry name" value="LipidA_mod_glycosyltrf_83"/>
</dbReference>
<evidence type="ECO:0000256" key="7">
    <source>
        <dbReference type="ARBA" id="ARBA00023136"/>
    </source>
</evidence>
<dbReference type="GO" id="GO:0009103">
    <property type="term" value="P:lipopolysaccharide biosynthetic process"/>
    <property type="evidence" value="ECO:0007669"/>
    <property type="project" value="UniProtKB-ARBA"/>
</dbReference>
<organism evidence="10 11">
    <name type="scientific">Eiseniibacteriota bacterium</name>
    <dbReference type="NCBI Taxonomy" id="2212470"/>
    <lineage>
        <taxon>Bacteria</taxon>
        <taxon>Candidatus Eiseniibacteriota</taxon>
    </lineage>
</organism>
<evidence type="ECO:0000259" key="9">
    <source>
        <dbReference type="Pfam" id="PF13231"/>
    </source>
</evidence>
<feature type="domain" description="Glycosyltransferase RgtA/B/C/D-like" evidence="9">
    <location>
        <begin position="65"/>
        <end position="229"/>
    </location>
</feature>
<keyword evidence="3" id="KW-0328">Glycosyltransferase</keyword>
<protein>
    <submittedName>
        <fullName evidence="10">Glycosyltransferase family 39 protein</fullName>
    </submittedName>
</protein>
<feature type="transmembrane region" description="Helical" evidence="8">
    <location>
        <begin position="88"/>
        <end position="109"/>
    </location>
</feature>
<keyword evidence="7 8" id="KW-0472">Membrane</keyword>
<reference evidence="10 11" key="1">
    <citation type="journal article" date="2019" name="Nat. Microbiol.">
        <title>Mediterranean grassland soil C-N compound turnover is dependent on rainfall and depth, and is mediated by genomically divergent microorganisms.</title>
        <authorList>
            <person name="Diamond S."/>
            <person name="Andeer P.F."/>
            <person name="Li Z."/>
            <person name="Crits-Christoph A."/>
            <person name="Burstein D."/>
            <person name="Anantharaman K."/>
            <person name="Lane K.R."/>
            <person name="Thomas B.C."/>
            <person name="Pan C."/>
            <person name="Northen T.R."/>
            <person name="Banfield J.F."/>
        </authorList>
    </citation>
    <scope>NUCLEOTIDE SEQUENCE [LARGE SCALE GENOMIC DNA]</scope>
    <source>
        <strain evidence="10">WS_1</strain>
    </source>
</reference>
<evidence type="ECO:0000256" key="1">
    <source>
        <dbReference type="ARBA" id="ARBA00004651"/>
    </source>
</evidence>
<feature type="transmembrane region" description="Helical" evidence="8">
    <location>
        <begin position="142"/>
        <end position="160"/>
    </location>
</feature>
<keyword evidence="4 10" id="KW-0808">Transferase</keyword>
<dbReference type="Pfam" id="PF13231">
    <property type="entry name" value="PMT_2"/>
    <property type="match status" value="1"/>
</dbReference>
<dbReference type="AlphaFoldDB" id="A0A538S8Z3"/>